<comment type="similarity">
    <text evidence="2">Belongs to the membrane fusion protein (MFP) (TC 8.A.1) family.</text>
</comment>
<keyword evidence="3" id="KW-1003">Cell membrane</keyword>
<dbReference type="SUPFAM" id="SSF111369">
    <property type="entry name" value="HlyD-like secretion proteins"/>
    <property type="match status" value="1"/>
</dbReference>
<evidence type="ECO:0000313" key="12">
    <source>
        <dbReference type="Proteomes" id="UP000289465"/>
    </source>
</evidence>
<organism evidence="11 12">
    <name type="scientific">Achromobacter veterisilvae</name>
    <dbReference type="NCBI Taxonomy" id="2069367"/>
    <lineage>
        <taxon>Bacteria</taxon>
        <taxon>Pseudomonadati</taxon>
        <taxon>Pseudomonadota</taxon>
        <taxon>Betaproteobacteria</taxon>
        <taxon>Burkholderiales</taxon>
        <taxon>Alcaligenaceae</taxon>
        <taxon>Achromobacter</taxon>
    </lineage>
</organism>
<dbReference type="InterPro" id="IPR058626">
    <property type="entry name" value="MdtA-like_b-barrel"/>
</dbReference>
<dbReference type="Gene3D" id="1.10.287.470">
    <property type="entry name" value="Helix hairpin bin"/>
    <property type="match status" value="1"/>
</dbReference>
<accession>A0A446D0U2</accession>
<evidence type="ECO:0000256" key="4">
    <source>
        <dbReference type="ARBA" id="ARBA00022519"/>
    </source>
</evidence>
<feature type="domain" description="YknX-like C-terminal permuted SH3-like" evidence="10">
    <location>
        <begin position="309"/>
        <end position="377"/>
    </location>
</feature>
<keyword evidence="5 6" id="KW-0472">Membrane</keyword>
<evidence type="ECO:0000256" key="5">
    <source>
        <dbReference type="ARBA" id="ARBA00023136"/>
    </source>
</evidence>
<dbReference type="InterPro" id="IPR058625">
    <property type="entry name" value="MdtA-like_BSH"/>
</dbReference>
<dbReference type="Pfam" id="PF25917">
    <property type="entry name" value="BSH_RND"/>
    <property type="match status" value="1"/>
</dbReference>
<dbReference type="Pfam" id="PF25876">
    <property type="entry name" value="HH_MFP_RND"/>
    <property type="match status" value="1"/>
</dbReference>
<keyword evidence="4" id="KW-0997">Cell inner membrane</keyword>
<dbReference type="NCBIfam" id="TIGR01730">
    <property type="entry name" value="RND_mfp"/>
    <property type="match status" value="1"/>
</dbReference>
<dbReference type="Pfam" id="PF25989">
    <property type="entry name" value="YknX_C"/>
    <property type="match status" value="1"/>
</dbReference>
<feature type="domain" description="Multidrug resistance protein MdtA-like barrel-sandwich hybrid" evidence="8">
    <location>
        <begin position="75"/>
        <end position="216"/>
    </location>
</feature>
<dbReference type="Pfam" id="PF25944">
    <property type="entry name" value="Beta-barrel_RND"/>
    <property type="match status" value="1"/>
</dbReference>
<evidence type="ECO:0000259" key="9">
    <source>
        <dbReference type="Pfam" id="PF25944"/>
    </source>
</evidence>
<comment type="subcellular location">
    <subcellularLocation>
        <location evidence="1">Cell membrane</location>
    </subcellularLocation>
</comment>
<keyword evidence="6" id="KW-0812">Transmembrane</keyword>
<dbReference type="InterPro" id="IPR058624">
    <property type="entry name" value="MdtA-like_HH"/>
</dbReference>
<dbReference type="EMBL" id="UFQC01000060">
    <property type="protein sequence ID" value="SSW73687.1"/>
    <property type="molecule type" value="Genomic_DNA"/>
</dbReference>
<name>A0A446D0U2_9BURK</name>
<dbReference type="Proteomes" id="UP000289465">
    <property type="component" value="Unassembled WGS sequence"/>
</dbReference>
<feature type="domain" description="Multidrug resistance protein MdtA-like alpha-helical hairpin" evidence="7">
    <location>
        <begin position="114"/>
        <end position="184"/>
    </location>
</feature>
<dbReference type="GO" id="GO:0030313">
    <property type="term" value="C:cell envelope"/>
    <property type="evidence" value="ECO:0007669"/>
    <property type="project" value="UniProtKB-SubCell"/>
</dbReference>
<proteinExistence type="inferred from homology"/>
<keyword evidence="6" id="KW-1133">Transmembrane helix</keyword>
<gene>
    <name evidence="11" type="primary">mdtA_5</name>
    <name evidence="11" type="ORF">AVE30378_06034</name>
</gene>
<feature type="transmembrane region" description="Helical" evidence="6">
    <location>
        <begin position="12"/>
        <end position="34"/>
    </location>
</feature>
<evidence type="ECO:0000256" key="1">
    <source>
        <dbReference type="ARBA" id="ARBA00004236"/>
    </source>
</evidence>
<evidence type="ECO:0000259" key="8">
    <source>
        <dbReference type="Pfam" id="PF25917"/>
    </source>
</evidence>
<dbReference type="PROSITE" id="PS51257">
    <property type="entry name" value="PROKAR_LIPOPROTEIN"/>
    <property type="match status" value="1"/>
</dbReference>
<reference evidence="11 12" key="1">
    <citation type="submission" date="2018-07" db="EMBL/GenBank/DDBJ databases">
        <authorList>
            <person name="Peeters C."/>
        </authorList>
    </citation>
    <scope>NUCLEOTIDE SEQUENCE [LARGE SCALE GENOMIC DNA]</scope>
    <source>
        <strain evidence="11 12">LMG 30378</strain>
    </source>
</reference>
<dbReference type="GO" id="GO:1990281">
    <property type="term" value="C:efflux pump complex"/>
    <property type="evidence" value="ECO:0007669"/>
    <property type="project" value="TreeGrafter"/>
</dbReference>
<dbReference type="OrthoDB" id="9783047at2"/>
<dbReference type="InterPro" id="IPR006143">
    <property type="entry name" value="RND_pump_MFP"/>
</dbReference>
<dbReference type="FunFam" id="2.40.420.20:FF:000001">
    <property type="entry name" value="Efflux RND transporter periplasmic adaptor subunit"/>
    <property type="match status" value="1"/>
</dbReference>
<dbReference type="Gene3D" id="2.40.50.100">
    <property type="match status" value="1"/>
</dbReference>
<dbReference type="GO" id="GO:0015562">
    <property type="term" value="F:efflux transmembrane transporter activity"/>
    <property type="evidence" value="ECO:0007669"/>
    <property type="project" value="TreeGrafter"/>
</dbReference>
<evidence type="ECO:0000256" key="3">
    <source>
        <dbReference type="ARBA" id="ARBA00022475"/>
    </source>
</evidence>
<evidence type="ECO:0000259" key="7">
    <source>
        <dbReference type="Pfam" id="PF25876"/>
    </source>
</evidence>
<dbReference type="PANTHER" id="PTHR30469">
    <property type="entry name" value="MULTIDRUG RESISTANCE PROTEIN MDTA"/>
    <property type="match status" value="1"/>
</dbReference>
<evidence type="ECO:0000259" key="10">
    <source>
        <dbReference type="Pfam" id="PF25989"/>
    </source>
</evidence>
<feature type="domain" description="Multidrug resistance protein MdtA-like beta-barrel" evidence="9">
    <location>
        <begin position="221"/>
        <end position="304"/>
    </location>
</feature>
<dbReference type="Gene3D" id="2.40.30.170">
    <property type="match status" value="1"/>
</dbReference>
<protein>
    <submittedName>
        <fullName evidence="11">Multidrug resistance protein MdtA</fullName>
    </submittedName>
</protein>
<dbReference type="InterPro" id="IPR058637">
    <property type="entry name" value="YknX-like_C"/>
</dbReference>
<evidence type="ECO:0000256" key="2">
    <source>
        <dbReference type="ARBA" id="ARBA00009477"/>
    </source>
</evidence>
<dbReference type="PANTHER" id="PTHR30469:SF12">
    <property type="entry name" value="MULTIDRUG RESISTANCE PROTEIN MDTA"/>
    <property type="match status" value="1"/>
</dbReference>
<sequence length="386" mass="40924">MDKAVTSLDRHPVLRTGAVALAVAACALAAWLFLRGGAAPPAASESAVPVATALARRQDVARYLTGVGTVTAAASVTVKARVDGQLDSVGFVEGQDVKAGQVLANIDPRALQAQLAQAQAQRAKDQATLLNARLDLQRYTRLQREDAATQQTLDAQRALVAQLEAATQTDDAQISYAKVQLDYTRIVAPIAGRVGARLVDPGNIVQAADANGLVVINQIDPITVLFSLPEEAVPAINAAMDRGRPLPVVAYARDSNEPLETGTLVLLNNQIDTATGTVQLKGRFDNPRHRLWPGLYVNARLVLDERESALTVPAAAVQRSQTGTYVYTVDGNGVARPSPVKVERMQDGLAVIQEGLADGQRIVVDGQYKLKPGSKVRELAAAGKTQ</sequence>
<evidence type="ECO:0000313" key="11">
    <source>
        <dbReference type="EMBL" id="SSW73687.1"/>
    </source>
</evidence>
<dbReference type="AlphaFoldDB" id="A0A446D0U2"/>
<evidence type="ECO:0000256" key="6">
    <source>
        <dbReference type="SAM" id="Phobius"/>
    </source>
</evidence>
<dbReference type="Gene3D" id="2.40.420.20">
    <property type="match status" value="1"/>
</dbReference>
<dbReference type="RefSeq" id="WP_129246660.1">
    <property type="nucleotide sequence ID" value="NZ_UFQC01000060.1"/>
</dbReference>